<organism evidence="1 2">
    <name type="scientific">Araneus ventricosus</name>
    <name type="common">Orbweaver spider</name>
    <name type="synonym">Epeira ventricosa</name>
    <dbReference type="NCBI Taxonomy" id="182803"/>
    <lineage>
        <taxon>Eukaryota</taxon>
        <taxon>Metazoa</taxon>
        <taxon>Ecdysozoa</taxon>
        <taxon>Arthropoda</taxon>
        <taxon>Chelicerata</taxon>
        <taxon>Arachnida</taxon>
        <taxon>Araneae</taxon>
        <taxon>Araneomorphae</taxon>
        <taxon>Entelegynae</taxon>
        <taxon>Araneoidea</taxon>
        <taxon>Araneidae</taxon>
        <taxon>Araneus</taxon>
    </lineage>
</organism>
<evidence type="ECO:0000313" key="2">
    <source>
        <dbReference type="Proteomes" id="UP000499080"/>
    </source>
</evidence>
<sequence>MLLEISFFSSSSSIASFRTHWPRRKELKGRCHSSSCINCQGVDPRVHGVCPCIREVHFIYHEWIFISVKGGWLDTRQLPLFLTLSHQQGNARHVRLRHYLLKLITMS</sequence>
<keyword evidence="2" id="KW-1185">Reference proteome</keyword>
<dbReference type="Proteomes" id="UP000499080">
    <property type="component" value="Unassembled WGS sequence"/>
</dbReference>
<name>A0A4Y2CDL8_ARAVE</name>
<protein>
    <submittedName>
        <fullName evidence="1">Uncharacterized protein</fullName>
    </submittedName>
</protein>
<dbReference type="EMBL" id="BGPR01000175">
    <property type="protein sequence ID" value="GBM01966.1"/>
    <property type="molecule type" value="Genomic_DNA"/>
</dbReference>
<proteinExistence type="predicted"/>
<reference evidence="1 2" key="1">
    <citation type="journal article" date="2019" name="Sci. Rep.">
        <title>Orb-weaving spider Araneus ventricosus genome elucidates the spidroin gene catalogue.</title>
        <authorList>
            <person name="Kono N."/>
            <person name="Nakamura H."/>
            <person name="Ohtoshi R."/>
            <person name="Moran D.A.P."/>
            <person name="Shinohara A."/>
            <person name="Yoshida Y."/>
            <person name="Fujiwara M."/>
            <person name="Mori M."/>
            <person name="Tomita M."/>
            <person name="Arakawa K."/>
        </authorList>
    </citation>
    <scope>NUCLEOTIDE SEQUENCE [LARGE SCALE GENOMIC DNA]</scope>
</reference>
<evidence type="ECO:0000313" key="1">
    <source>
        <dbReference type="EMBL" id="GBM01966.1"/>
    </source>
</evidence>
<comment type="caution">
    <text evidence="1">The sequence shown here is derived from an EMBL/GenBank/DDBJ whole genome shotgun (WGS) entry which is preliminary data.</text>
</comment>
<gene>
    <name evidence="1" type="ORF">AVEN_269570_1</name>
</gene>
<dbReference type="AlphaFoldDB" id="A0A4Y2CDL8"/>
<accession>A0A4Y2CDL8</accession>